<sequence>MFLLLLASSARASESAPDSAAKPLPAALQQRVEQAMKSAEEPLSREECQALTGWARPLEECALTPVAGGKAALLQLTTECGGDSCDVQVFVYRPGRPLLRLPDSSKGGSLTGGHLVMTPSLEHVITDWVGLGPRDMGDWRVELYRIELRTGKVSPWVKGCFSPALSPGGRWILCRNRRGDVLKVPLTGGTPTLVHRSGLSAEQVPWTPYASLYPDAVTFPSPERLQVTTIVLGGPDGEERRSLELPWKE</sequence>
<evidence type="ECO:0008006" key="3">
    <source>
        <dbReference type="Google" id="ProtNLM"/>
    </source>
</evidence>
<keyword evidence="2" id="KW-1185">Reference proteome</keyword>
<comment type="caution">
    <text evidence="1">The sequence shown here is derived from an EMBL/GenBank/DDBJ whole genome shotgun (WGS) entry which is preliminary data.</text>
</comment>
<dbReference type="InterPro" id="IPR011042">
    <property type="entry name" value="6-blade_b-propeller_TolB-like"/>
</dbReference>
<protein>
    <recommendedName>
        <fullName evidence="3">Lipoprotein</fullName>
    </recommendedName>
</protein>
<accession>A0ABX9JMR6</accession>
<reference evidence="1 2" key="1">
    <citation type="submission" date="2018-08" db="EMBL/GenBank/DDBJ databases">
        <title>Genomic Encyclopedia of Archaeal and Bacterial Type Strains, Phase II (KMG-II): from individual species to whole genera.</title>
        <authorList>
            <person name="Goeker M."/>
        </authorList>
    </citation>
    <scope>NUCLEOTIDE SEQUENCE [LARGE SCALE GENOMIC DNA]</scope>
    <source>
        <strain evidence="1 2">DSM 2261</strain>
    </source>
</reference>
<organism evidence="1 2">
    <name type="scientific">Archangium gephyra</name>
    <dbReference type="NCBI Taxonomy" id="48"/>
    <lineage>
        <taxon>Bacteria</taxon>
        <taxon>Pseudomonadati</taxon>
        <taxon>Myxococcota</taxon>
        <taxon>Myxococcia</taxon>
        <taxon>Myxococcales</taxon>
        <taxon>Cystobacterineae</taxon>
        <taxon>Archangiaceae</taxon>
        <taxon>Archangium</taxon>
    </lineage>
</organism>
<proteinExistence type="predicted"/>
<dbReference type="Proteomes" id="UP000256345">
    <property type="component" value="Unassembled WGS sequence"/>
</dbReference>
<evidence type="ECO:0000313" key="2">
    <source>
        <dbReference type="Proteomes" id="UP000256345"/>
    </source>
</evidence>
<dbReference type="Gene3D" id="2.120.10.30">
    <property type="entry name" value="TolB, C-terminal domain"/>
    <property type="match status" value="1"/>
</dbReference>
<dbReference type="EMBL" id="QUMU01000019">
    <property type="protein sequence ID" value="REG22598.1"/>
    <property type="molecule type" value="Genomic_DNA"/>
</dbReference>
<dbReference type="SUPFAM" id="SSF82171">
    <property type="entry name" value="DPP6 N-terminal domain-like"/>
    <property type="match status" value="1"/>
</dbReference>
<evidence type="ECO:0000313" key="1">
    <source>
        <dbReference type="EMBL" id="REG22598.1"/>
    </source>
</evidence>
<gene>
    <name evidence="1" type="ORF">ATI61_119128</name>
</gene>
<name>A0ABX9JMR6_9BACT</name>